<dbReference type="GO" id="GO:0006508">
    <property type="term" value="P:proteolysis"/>
    <property type="evidence" value="ECO:0007669"/>
    <property type="project" value="InterPro"/>
</dbReference>
<dbReference type="Gene3D" id="2.40.10.10">
    <property type="entry name" value="Trypsin-like serine proteases"/>
    <property type="match status" value="1"/>
</dbReference>
<feature type="domain" description="Peptidase S1" evidence="2">
    <location>
        <begin position="22"/>
        <end position="72"/>
    </location>
</feature>
<organism evidence="3 4">
    <name type="scientific">Ostreobium quekettii</name>
    <dbReference type="NCBI Taxonomy" id="121088"/>
    <lineage>
        <taxon>Eukaryota</taxon>
        <taxon>Viridiplantae</taxon>
        <taxon>Chlorophyta</taxon>
        <taxon>core chlorophytes</taxon>
        <taxon>Ulvophyceae</taxon>
        <taxon>TCBD clade</taxon>
        <taxon>Bryopsidales</taxon>
        <taxon>Ostreobineae</taxon>
        <taxon>Ostreobiaceae</taxon>
        <taxon>Ostreobium</taxon>
    </lineage>
</organism>
<name>A0A8S1JCF5_9CHLO</name>
<keyword evidence="1" id="KW-1015">Disulfide bond</keyword>
<sequence>VGPLSDCFNDGHNYGFADEEKIFNGENANCERFPYMASLRSYYDDHRCGAVLINRRALITAAHCVHEKDVRKTDATDMVTRNRLVHIGACRTNDRGGNRTQVSLKSRFRHGVTSPRCRSQLYFSIRFTVADTFFCLTSIFEHSTWTCSSPWKRS</sequence>
<dbReference type="InterPro" id="IPR001254">
    <property type="entry name" value="Trypsin_dom"/>
</dbReference>
<protein>
    <recommendedName>
        <fullName evidence="2">Peptidase S1 domain-containing protein</fullName>
    </recommendedName>
</protein>
<dbReference type="PROSITE" id="PS00134">
    <property type="entry name" value="TRYPSIN_HIS"/>
    <property type="match status" value="1"/>
</dbReference>
<dbReference type="Pfam" id="PF00089">
    <property type="entry name" value="Trypsin"/>
    <property type="match status" value="1"/>
</dbReference>
<dbReference type="GO" id="GO:0004252">
    <property type="term" value="F:serine-type endopeptidase activity"/>
    <property type="evidence" value="ECO:0007669"/>
    <property type="project" value="InterPro"/>
</dbReference>
<reference evidence="3" key="1">
    <citation type="submission" date="2020-12" db="EMBL/GenBank/DDBJ databases">
        <authorList>
            <person name="Iha C."/>
        </authorList>
    </citation>
    <scope>NUCLEOTIDE SEQUENCE</scope>
</reference>
<dbReference type="EMBL" id="CAJHUC010002949">
    <property type="protein sequence ID" value="CAD7704747.1"/>
    <property type="molecule type" value="Genomic_DNA"/>
</dbReference>
<dbReference type="InterPro" id="IPR018114">
    <property type="entry name" value="TRYPSIN_HIS"/>
</dbReference>
<evidence type="ECO:0000256" key="1">
    <source>
        <dbReference type="ARBA" id="ARBA00023157"/>
    </source>
</evidence>
<comment type="caution">
    <text evidence="3">The sequence shown here is derived from an EMBL/GenBank/DDBJ whole genome shotgun (WGS) entry which is preliminary data.</text>
</comment>
<dbReference type="InterPro" id="IPR043504">
    <property type="entry name" value="Peptidase_S1_PA_chymotrypsin"/>
</dbReference>
<dbReference type="InterPro" id="IPR009003">
    <property type="entry name" value="Peptidase_S1_PA"/>
</dbReference>
<evidence type="ECO:0000313" key="3">
    <source>
        <dbReference type="EMBL" id="CAD7704747.1"/>
    </source>
</evidence>
<proteinExistence type="predicted"/>
<gene>
    <name evidence="3" type="ORF">OSTQU699_LOCUS10102</name>
</gene>
<keyword evidence="4" id="KW-1185">Reference proteome</keyword>
<dbReference type="PANTHER" id="PTHR24252:SF7">
    <property type="entry name" value="HYALIN"/>
    <property type="match status" value="1"/>
</dbReference>
<dbReference type="OrthoDB" id="545839at2759"/>
<dbReference type="PANTHER" id="PTHR24252">
    <property type="entry name" value="ACROSIN-RELATED"/>
    <property type="match status" value="1"/>
</dbReference>
<evidence type="ECO:0000313" key="4">
    <source>
        <dbReference type="Proteomes" id="UP000708148"/>
    </source>
</evidence>
<dbReference type="SUPFAM" id="SSF50494">
    <property type="entry name" value="Trypsin-like serine proteases"/>
    <property type="match status" value="1"/>
</dbReference>
<feature type="non-terminal residue" evidence="3">
    <location>
        <position position="1"/>
    </location>
</feature>
<dbReference type="AlphaFoldDB" id="A0A8S1JCF5"/>
<dbReference type="Proteomes" id="UP000708148">
    <property type="component" value="Unassembled WGS sequence"/>
</dbReference>
<evidence type="ECO:0000259" key="2">
    <source>
        <dbReference type="Pfam" id="PF00089"/>
    </source>
</evidence>
<accession>A0A8S1JCF5</accession>